<dbReference type="Proteomes" id="UP000570166">
    <property type="component" value="Unassembled WGS sequence"/>
</dbReference>
<keyword evidence="1" id="KW-1133">Transmembrane helix</keyword>
<protein>
    <recommendedName>
        <fullName evidence="4">DUF4345 domain-containing protein</fullName>
    </recommendedName>
</protein>
<gene>
    <name evidence="2" type="ORF">HZF05_10755</name>
</gene>
<organism evidence="2 3">
    <name type="scientific">Sphingomonas chungangi</name>
    <dbReference type="NCBI Taxonomy" id="2683589"/>
    <lineage>
        <taxon>Bacteria</taxon>
        <taxon>Pseudomonadati</taxon>
        <taxon>Pseudomonadota</taxon>
        <taxon>Alphaproteobacteria</taxon>
        <taxon>Sphingomonadales</taxon>
        <taxon>Sphingomonadaceae</taxon>
        <taxon>Sphingomonas</taxon>
    </lineage>
</organism>
<comment type="caution">
    <text evidence="2">The sequence shown here is derived from an EMBL/GenBank/DDBJ whole genome shotgun (WGS) entry which is preliminary data.</text>
</comment>
<name>A0A838L5X9_9SPHN</name>
<feature type="transmembrane region" description="Helical" evidence="1">
    <location>
        <begin position="82"/>
        <end position="105"/>
    </location>
</feature>
<reference evidence="2 3" key="1">
    <citation type="submission" date="2020-07" db="EMBL/GenBank/DDBJ databases">
        <authorList>
            <person name="Sun Q."/>
        </authorList>
    </citation>
    <scope>NUCLEOTIDE SEQUENCE [LARGE SCALE GENOMIC DNA]</scope>
    <source>
        <strain evidence="2 3">CGMCC 1.13654</strain>
    </source>
</reference>
<sequence length="136" mass="14629">MLKRICLAMAVLLGLGDIANGIFMLASPAAWYFAVPGVTTTGPFNQHFLRDIGIIFVFLGGGYLAGAARAEYRVVLWGTATLWLCSHAVFHFWEVAVGICGAYALARDFPAVTLPAVIGVVLTVWAINDRCAPRKS</sequence>
<feature type="transmembrane region" description="Helical" evidence="1">
    <location>
        <begin position="111"/>
        <end position="128"/>
    </location>
</feature>
<keyword evidence="3" id="KW-1185">Reference proteome</keyword>
<dbReference type="EMBL" id="JACEIB010000006">
    <property type="protein sequence ID" value="MBA2934574.1"/>
    <property type="molecule type" value="Genomic_DNA"/>
</dbReference>
<dbReference type="AlphaFoldDB" id="A0A838L5X9"/>
<feature type="transmembrane region" description="Helical" evidence="1">
    <location>
        <begin position="52"/>
        <end position="70"/>
    </location>
</feature>
<keyword evidence="1" id="KW-0472">Membrane</keyword>
<keyword evidence="1" id="KW-0812">Transmembrane</keyword>
<proteinExistence type="predicted"/>
<accession>A0A838L5X9</accession>
<evidence type="ECO:0008006" key="4">
    <source>
        <dbReference type="Google" id="ProtNLM"/>
    </source>
</evidence>
<evidence type="ECO:0000256" key="1">
    <source>
        <dbReference type="SAM" id="Phobius"/>
    </source>
</evidence>
<dbReference type="RefSeq" id="WP_160366042.1">
    <property type="nucleotide sequence ID" value="NZ_JACEIB010000006.1"/>
</dbReference>
<evidence type="ECO:0000313" key="3">
    <source>
        <dbReference type="Proteomes" id="UP000570166"/>
    </source>
</evidence>
<evidence type="ECO:0000313" key="2">
    <source>
        <dbReference type="EMBL" id="MBA2934574.1"/>
    </source>
</evidence>